<sequence length="100" mass="10677">MPFVIFKLSMLLRGSLVQPVPRCPVSAPSLSEVFSEDELVLLRRLRRLFSESELGGLSLGEEPSVPAMQDAGSLGCPQGCPIAVKDRSNYGAFGSIPEAA</sequence>
<keyword evidence="1" id="KW-0732">Signal</keyword>
<evidence type="ECO:0000313" key="3">
    <source>
        <dbReference type="Proteomes" id="UP001151760"/>
    </source>
</evidence>
<organism evidence="2 3">
    <name type="scientific">Tanacetum coccineum</name>
    <dbReference type="NCBI Taxonomy" id="301880"/>
    <lineage>
        <taxon>Eukaryota</taxon>
        <taxon>Viridiplantae</taxon>
        <taxon>Streptophyta</taxon>
        <taxon>Embryophyta</taxon>
        <taxon>Tracheophyta</taxon>
        <taxon>Spermatophyta</taxon>
        <taxon>Magnoliopsida</taxon>
        <taxon>eudicotyledons</taxon>
        <taxon>Gunneridae</taxon>
        <taxon>Pentapetalae</taxon>
        <taxon>asterids</taxon>
        <taxon>campanulids</taxon>
        <taxon>Asterales</taxon>
        <taxon>Asteraceae</taxon>
        <taxon>Asteroideae</taxon>
        <taxon>Anthemideae</taxon>
        <taxon>Anthemidinae</taxon>
        <taxon>Tanacetum</taxon>
    </lineage>
</organism>
<reference evidence="2" key="2">
    <citation type="submission" date="2022-01" db="EMBL/GenBank/DDBJ databases">
        <authorList>
            <person name="Yamashiro T."/>
            <person name="Shiraishi A."/>
            <person name="Satake H."/>
            <person name="Nakayama K."/>
        </authorList>
    </citation>
    <scope>NUCLEOTIDE SEQUENCE</scope>
</reference>
<feature type="signal peptide" evidence="1">
    <location>
        <begin position="1"/>
        <end position="17"/>
    </location>
</feature>
<keyword evidence="3" id="KW-1185">Reference proteome</keyword>
<proteinExistence type="predicted"/>
<dbReference type="EMBL" id="BQNB010018346">
    <property type="protein sequence ID" value="GJT73374.1"/>
    <property type="molecule type" value="Genomic_DNA"/>
</dbReference>
<evidence type="ECO:0000256" key="1">
    <source>
        <dbReference type="SAM" id="SignalP"/>
    </source>
</evidence>
<name>A0ABQ5GCN9_9ASTR</name>
<reference evidence="2" key="1">
    <citation type="journal article" date="2022" name="Int. J. Mol. Sci.">
        <title>Draft Genome of Tanacetum Coccineum: Genomic Comparison of Closely Related Tanacetum-Family Plants.</title>
        <authorList>
            <person name="Yamashiro T."/>
            <person name="Shiraishi A."/>
            <person name="Nakayama K."/>
            <person name="Satake H."/>
        </authorList>
    </citation>
    <scope>NUCLEOTIDE SEQUENCE</scope>
</reference>
<gene>
    <name evidence="2" type="ORF">Tco_1032660</name>
</gene>
<protein>
    <submittedName>
        <fullName evidence="2">Uncharacterized protein</fullName>
    </submittedName>
</protein>
<dbReference type="Proteomes" id="UP001151760">
    <property type="component" value="Unassembled WGS sequence"/>
</dbReference>
<feature type="chain" id="PRO_5046853303" evidence="1">
    <location>
        <begin position="18"/>
        <end position="100"/>
    </location>
</feature>
<evidence type="ECO:0000313" key="2">
    <source>
        <dbReference type="EMBL" id="GJT73374.1"/>
    </source>
</evidence>
<comment type="caution">
    <text evidence="2">The sequence shown here is derived from an EMBL/GenBank/DDBJ whole genome shotgun (WGS) entry which is preliminary data.</text>
</comment>
<accession>A0ABQ5GCN9</accession>